<evidence type="ECO:0000313" key="2">
    <source>
        <dbReference type="EMBL" id="MPV85229.1"/>
    </source>
</evidence>
<keyword evidence="3" id="KW-1185">Reference proteome</keyword>
<accession>A0A6N7EUW9</accession>
<dbReference type="Pfam" id="PF13508">
    <property type="entry name" value="Acetyltransf_7"/>
    <property type="match status" value="1"/>
</dbReference>
<feature type="domain" description="N-acetyltransferase" evidence="1">
    <location>
        <begin position="111"/>
        <end position="160"/>
    </location>
</feature>
<dbReference type="RefSeq" id="WP_152808275.1">
    <property type="nucleotide sequence ID" value="NZ_WHNW01000001.1"/>
</dbReference>
<dbReference type="InterPro" id="IPR016181">
    <property type="entry name" value="Acyl_CoA_acyltransferase"/>
</dbReference>
<name>A0A6N7EUW9_9GAMM</name>
<organism evidence="2 3">
    <name type="scientific">Ostreibacterium oceani</name>
    <dbReference type="NCBI Taxonomy" id="2654998"/>
    <lineage>
        <taxon>Bacteria</taxon>
        <taxon>Pseudomonadati</taxon>
        <taxon>Pseudomonadota</taxon>
        <taxon>Gammaproteobacteria</taxon>
        <taxon>Cardiobacteriales</taxon>
        <taxon>Ostreibacteriaceae</taxon>
        <taxon>Ostreibacterium</taxon>
    </lineage>
</organism>
<keyword evidence="2" id="KW-0808">Transferase</keyword>
<dbReference type="GO" id="GO:0016747">
    <property type="term" value="F:acyltransferase activity, transferring groups other than amino-acyl groups"/>
    <property type="evidence" value="ECO:0007669"/>
    <property type="project" value="InterPro"/>
</dbReference>
<evidence type="ECO:0000259" key="1">
    <source>
        <dbReference type="Pfam" id="PF13508"/>
    </source>
</evidence>
<dbReference type="InParanoid" id="A0A6N7EUW9"/>
<gene>
    <name evidence="2" type="ORF">GCU85_00585</name>
</gene>
<evidence type="ECO:0000313" key="3">
    <source>
        <dbReference type="Proteomes" id="UP000471298"/>
    </source>
</evidence>
<dbReference type="EMBL" id="WHNW01000001">
    <property type="protein sequence ID" value="MPV85229.1"/>
    <property type="molecule type" value="Genomic_DNA"/>
</dbReference>
<proteinExistence type="predicted"/>
<protein>
    <submittedName>
        <fullName evidence="2">GNAT family N-acetyltransferase</fullName>
    </submittedName>
</protein>
<dbReference type="AlphaFoldDB" id="A0A6N7EUW9"/>
<comment type="caution">
    <text evidence="2">The sequence shown here is derived from an EMBL/GenBank/DDBJ whole genome shotgun (WGS) entry which is preliminary data.</text>
</comment>
<sequence>MTIDYRLLSNKNAKDNALILTLPAFFEAVFTASEGKDEGQLIGGLVSGLLETTATNDLLISVAIDLNATSTATSTSTASNVIKGCVLFSRLVFTAATADKPGKAINMMLLAPMAVATTAQKQGIGQRLIQFSIQQMKQQGVDCLMTYGDVNFYGKVGFEPVDATLIKPPHSLAYPQSWLGQSLSPQPVTAFVGKTTCVRVLNNALYW</sequence>
<dbReference type="FunCoup" id="A0A6N7EUW9">
    <property type="interactions" value="40"/>
</dbReference>
<dbReference type="SUPFAM" id="SSF55729">
    <property type="entry name" value="Acyl-CoA N-acyltransferases (Nat)"/>
    <property type="match status" value="1"/>
</dbReference>
<dbReference type="InterPro" id="IPR000182">
    <property type="entry name" value="GNAT_dom"/>
</dbReference>
<dbReference type="Gene3D" id="3.40.630.30">
    <property type="match status" value="1"/>
</dbReference>
<dbReference type="Proteomes" id="UP000471298">
    <property type="component" value="Unassembled WGS sequence"/>
</dbReference>
<reference evidence="2 3" key="1">
    <citation type="submission" date="2019-10" db="EMBL/GenBank/DDBJ databases">
        <title>Cardiobacteriales fam. a chemoheterotrophic member of the order Cardiobacteriales, and proposal of Cardiobacteriales fam. nov.</title>
        <authorList>
            <person name="Wang C."/>
        </authorList>
    </citation>
    <scope>NUCLEOTIDE SEQUENCE [LARGE SCALE GENOMIC DNA]</scope>
    <source>
        <strain evidence="2 3">ML27</strain>
    </source>
</reference>
<dbReference type="CDD" id="cd04301">
    <property type="entry name" value="NAT_SF"/>
    <property type="match status" value="1"/>
</dbReference>